<evidence type="ECO:0000313" key="3">
    <source>
        <dbReference type="EMBL" id="CAH0475543.1"/>
    </source>
</evidence>
<comment type="similarity">
    <text evidence="1">Belongs to the peptidase C13 family.</text>
</comment>
<organism evidence="3 4">
    <name type="scientific">Peronospora belbahrii</name>
    <dbReference type="NCBI Taxonomy" id="622444"/>
    <lineage>
        <taxon>Eukaryota</taxon>
        <taxon>Sar</taxon>
        <taxon>Stramenopiles</taxon>
        <taxon>Oomycota</taxon>
        <taxon>Peronosporomycetes</taxon>
        <taxon>Peronosporales</taxon>
        <taxon>Peronosporaceae</taxon>
        <taxon>Peronospora</taxon>
    </lineage>
</organism>
<protein>
    <submittedName>
        <fullName evidence="3">Uncharacterized protein</fullName>
    </submittedName>
</protein>
<dbReference type="Pfam" id="PF01650">
    <property type="entry name" value="Peptidase_C13"/>
    <property type="match status" value="1"/>
</dbReference>
<sequence length="118" mass="13138">MEDSDLTDLSGESLETQFHRVKKWTEKSHVKAFGSTKLSHEIVGNYQSTYDKSSSDEEPTTDDIDTTPTTRSTSAAFGLDSSAVDARDVDLVTAFYRYLRAKPGKDRRELGNEVIATI</sequence>
<dbReference type="GO" id="GO:0004197">
    <property type="term" value="F:cysteine-type endopeptidase activity"/>
    <property type="evidence" value="ECO:0007669"/>
    <property type="project" value="TreeGrafter"/>
</dbReference>
<gene>
    <name evidence="3" type="ORF">PBS003_LOCUS2356</name>
</gene>
<accession>A0AAU9L366</accession>
<dbReference type="EMBL" id="CAKKTJ010000128">
    <property type="protein sequence ID" value="CAH0475543.1"/>
    <property type="molecule type" value="Genomic_DNA"/>
</dbReference>
<dbReference type="AlphaFoldDB" id="A0AAU9L366"/>
<dbReference type="Gene3D" id="3.40.50.1460">
    <property type="match status" value="1"/>
</dbReference>
<dbReference type="PANTHER" id="PTHR12000">
    <property type="entry name" value="HEMOGLOBINASE FAMILY MEMBER"/>
    <property type="match status" value="1"/>
</dbReference>
<proteinExistence type="inferred from homology"/>
<dbReference type="PANTHER" id="PTHR12000:SF42">
    <property type="entry name" value="LEGUMAIN"/>
    <property type="match status" value="1"/>
</dbReference>
<dbReference type="GO" id="GO:0051603">
    <property type="term" value="P:proteolysis involved in protein catabolic process"/>
    <property type="evidence" value="ECO:0007669"/>
    <property type="project" value="TreeGrafter"/>
</dbReference>
<feature type="compositionally biased region" description="Acidic residues" evidence="2">
    <location>
        <begin position="56"/>
        <end position="65"/>
    </location>
</feature>
<evidence type="ECO:0000256" key="1">
    <source>
        <dbReference type="ARBA" id="ARBA00009941"/>
    </source>
</evidence>
<dbReference type="GO" id="GO:0005773">
    <property type="term" value="C:vacuole"/>
    <property type="evidence" value="ECO:0007669"/>
    <property type="project" value="GOC"/>
</dbReference>
<feature type="region of interest" description="Disordered" evidence="2">
    <location>
        <begin position="48"/>
        <end position="74"/>
    </location>
</feature>
<dbReference type="Proteomes" id="UP001160483">
    <property type="component" value="Unassembled WGS sequence"/>
</dbReference>
<evidence type="ECO:0000256" key="2">
    <source>
        <dbReference type="SAM" id="MobiDB-lite"/>
    </source>
</evidence>
<name>A0AAU9L366_9STRA</name>
<evidence type="ECO:0000313" key="4">
    <source>
        <dbReference type="Proteomes" id="UP001160483"/>
    </source>
</evidence>
<dbReference type="InterPro" id="IPR001096">
    <property type="entry name" value="Peptidase_C13"/>
</dbReference>
<dbReference type="GO" id="GO:0006624">
    <property type="term" value="P:vacuolar protein processing"/>
    <property type="evidence" value="ECO:0007669"/>
    <property type="project" value="TreeGrafter"/>
</dbReference>
<comment type="caution">
    <text evidence="3">The sequence shown here is derived from an EMBL/GenBank/DDBJ whole genome shotgun (WGS) entry which is preliminary data.</text>
</comment>
<reference evidence="3" key="1">
    <citation type="submission" date="2021-11" db="EMBL/GenBank/DDBJ databases">
        <authorList>
            <person name="Islam A."/>
            <person name="Islam S."/>
            <person name="Flora M.S."/>
            <person name="Rahman M."/>
            <person name="Ziaur R.M."/>
            <person name="Epstein J.H."/>
            <person name="Hassan M."/>
            <person name="Klassen M."/>
            <person name="Woodard K."/>
            <person name="Webb A."/>
            <person name="Webby R.J."/>
            <person name="El Zowalaty M.E."/>
        </authorList>
    </citation>
    <scope>NUCLEOTIDE SEQUENCE</scope>
    <source>
        <strain evidence="3">Pbs3</strain>
    </source>
</reference>